<sequence length="78" mass="8349">MDAQTLVQISQLRRMCKSGEARAIREAAELTRDEVASVLGVDESLVEMWEKGSATPQPDVALPYGELLGSLKAAMAAS</sequence>
<dbReference type="Gene3D" id="1.10.260.40">
    <property type="entry name" value="lambda repressor-like DNA-binding domains"/>
    <property type="match status" value="1"/>
</dbReference>
<protein>
    <submittedName>
        <fullName evidence="2">Helix-turn-helix domain-containing protein</fullName>
    </submittedName>
</protein>
<dbReference type="RefSeq" id="WP_090710289.1">
    <property type="nucleotide sequence ID" value="NZ_FOVM01000004.1"/>
</dbReference>
<dbReference type="SUPFAM" id="SSF47413">
    <property type="entry name" value="lambda repressor-like DNA-binding domains"/>
    <property type="match status" value="1"/>
</dbReference>
<dbReference type="Pfam" id="PF13560">
    <property type="entry name" value="HTH_31"/>
    <property type="match status" value="1"/>
</dbReference>
<dbReference type="SMART" id="SM00530">
    <property type="entry name" value="HTH_XRE"/>
    <property type="match status" value="1"/>
</dbReference>
<proteinExistence type="predicted"/>
<keyword evidence="3" id="KW-1185">Reference proteome</keyword>
<dbReference type="PROSITE" id="PS50943">
    <property type="entry name" value="HTH_CROC1"/>
    <property type="match status" value="1"/>
</dbReference>
<organism evidence="2 3">
    <name type="scientific">Mycetocola miduiensis</name>
    <dbReference type="NCBI Taxonomy" id="995034"/>
    <lineage>
        <taxon>Bacteria</taxon>
        <taxon>Bacillati</taxon>
        <taxon>Actinomycetota</taxon>
        <taxon>Actinomycetes</taxon>
        <taxon>Micrococcales</taxon>
        <taxon>Microbacteriaceae</taxon>
        <taxon>Mycetocola</taxon>
    </lineage>
</organism>
<accession>A0A1I5AUS0</accession>
<dbReference type="InterPro" id="IPR010982">
    <property type="entry name" value="Lambda_DNA-bd_dom_sf"/>
</dbReference>
<dbReference type="CDD" id="cd00093">
    <property type="entry name" value="HTH_XRE"/>
    <property type="match status" value="1"/>
</dbReference>
<name>A0A1I5AUS0_9MICO</name>
<reference evidence="3" key="1">
    <citation type="submission" date="2016-10" db="EMBL/GenBank/DDBJ databases">
        <authorList>
            <person name="Varghese N."/>
            <person name="Submissions S."/>
        </authorList>
    </citation>
    <scope>NUCLEOTIDE SEQUENCE [LARGE SCALE GENOMIC DNA]</scope>
    <source>
        <strain evidence="3">CGMCC 1.11101</strain>
    </source>
</reference>
<dbReference type="InterPro" id="IPR001387">
    <property type="entry name" value="Cro/C1-type_HTH"/>
</dbReference>
<evidence type="ECO:0000313" key="3">
    <source>
        <dbReference type="Proteomes" id="UP000198867"/>
    </source>
</evidence>
<dbReference type="EMBL" id="FOVM01000004">
    <property type="protein sequence ID" value="SFN66184.1"/>
    <property type="molecule type" value="Genomic_DNA"/>
</dbReference>
<dbReference type="STRING" id="995034.SAMN05216219_1552"/>
<feature type="domain" description="HTH cro/C1-type" evidence="1">
    <location>
        <begin position="22"/>
        <end position="75"/>
    </location>
</feature>
<gene>
    <name evidence="2" type="ORF">SAMN05216219_1552</name>
</gene>
<dbReference type="GO" id="GO:0003677">
    <property type="term" value="F:DNA binding"/>
    <property type="evidence" value="ECO:0007669"/>
    <property type="project" value="InterPro"/>
</dbReference>
<dbReference type="AlphaFoldDB" id="A0A1I5AUS0"/>
<dbReference type="OrthoDB" id="5149137at2"/>
<evidence type="ECO:0000313" key="2">
    <source>
        <dbReference type="EMBL" id="SFN66184.1"/>
    </source>
</evidence>
<dbReference type="Proteomes" id="UP000198867">
    <property type="component" value="Unassembled WGS sequence"/>
</dbReference>
<evidence type="ECO:0000259" key="1">
    <source>
        <dbReference type="PROSITE" id="PS50943"/>
    </source>
</evidence>